<dbReference type="Gene3D" id="3.40.50.510">
    <property type="entry name" value="Phosphotransferase system, mannose-type IIA component"/>
    <property type="match status" value="1"/>
</dbReference>
<keyword evidence="7" id="KW-0418">Kinase</keyword>
<keyword evidence="2" id="KW-0813">Transport</keyword>
<keyword evidence="3" id="KW-0963">Cytoplasm</keyword>
<dbReference type="InterPro" id="IPR033887">
    <property type="entry name" value="PTS_IIA_man"/>
</dbReference>
<evidence type="ECO:0000256" key="5">
    <source>
        <dbReference type="ARBA" id="ARBA00022679"/>
    </source>
</evidence>
<name>A0AAW9K3Z9_CLOPF</name>
<dbReference type="AlphaFoldDB" id="A0AAW9K3Z9"/>
<evidence type="ECO:0000259" key="8">
    <source>
        <dbReference type="PROSITE" id="PS51096"/>
    </source>
</evidence>
<comment type="subcellular location">
    <subcellularLocation>
        <location evidence="1">Cytoplasm</location>
    </subcellularLocation>
</comment>
<dbReference type="PROSITE" id="PS51096">
    <property type="entry name" value="PTS_EIIA_TYPE_4"/>
    <property type="match status" value="1"/>
</dbReference>
<dbReference type="PANTHER" id="PTHR33799">
    <property type="entry name" value="PTS PERMEASE-RELATED-RELATED"/>
    <property type="match status" value="1"/>
</dbReference>
<evidence type="ECO:0000256" key="3">
    <source>
        <dbReference type="ARBA" id="ARBA00022490"/>
    </source>
</evidence>
<keyword evidence="4" id="KW-0762">Sugar transport</keyword>
<dbReference type="GO" id="GO:0016020">
    <property type="term" value="C:membrane"/>
    <property type="evidence" value="ECO:0007669"/>
    <property type="project" value="InterPro"/>
</dbReference>
<dbReference type="EMBL" id="WNUR01000200">
    <property type="protein sequence ID" value="MDZ7542489.1"/>
    <property type="molecule type" value="Genomic_DNA"/>
</dbReference>
<gene>
    <name evidence="9" type="ORF">GNF83_14995</name>
</gene>
<evidence type="ECO:0000256" key="4">
    <source>
        <dbReference type="ARBA" id="ARBA00022597"/>
    </source>
</evidence>
<dbReference type="CDD" id="cd00006">
    <property type="entry name" value="PTS_IIA_man"/>
    <property type="match status" value="1"/>
</dbReference>
<keyword evidence="6" id="KW-0598">Phosphotransferase system</keyword>
<dbReference type="SUPFAM" id="SSF53062">
    <property type="entry name" value="PTS system fructose IIA component-like"/>
    <property type="match status" value="1"/>
</dbReference>
<evidence type="ECO:0000313" key="10">
    <source>
        <dbReference type="Proteomes" id="UP001288944"/>
    </source>
</evidence>
<dbReference type="PANTHER" id="PTHR33799:SF1">
    <property type="entry name" value="PTS SYSTEM MANNOSE-SPECIFIC EIIAB COMPONENT-RELATED"/>
    <property type="match status" value="1"/>
</dbReference>
<evidence type="ECO:0000256" key="6">
    <source>
        <dbReference type="ARBA" id="ARBA00022683"/>
    </source>
</evidence>
<organism evidence="9 10">
    <name type="scientific">Clostridium perfringens</name>
    <dbReference type="NCBI Taxonomy" id="1502"/>
    <lineage>
        <taxon>Bacteria</taxon>
        <taxon>Bacillati</taxon>
        <taxon>Bacillota</taxon>
        <taxon>Clostridia</taxon>
        <taxon>Eubacteriales</taxon>
        <taxon>Clostridiaceae</taxon>
        <taxon>Clostridium</taxon>
    </lineage>
</organism>
<protein>
    <submittedName>
        <fullName evidence="9">PTS fructose transporter subunit IIBC</fullName>
    </submittedName>
</protein>
<dbReference type="GO" id="GO:0005737">
    <property type="term" value="C:cytoplasm"/>
    <property type="evidence" value="ECO:0007669"/>
    <property type="project" value="UniProtKB-SubCell"/>
</dbReference>
<dbReference type="GO" id="GO:0009401">
    <property type="term" value="P:phosphoenolpyruvate-dependent sugar phosphotransferase system"/>
    <property type="evidence" value="ECO:0007669"/>
    <property type="project" value="UniProtKB-KW"/>
</dbReference>
<reference evidence="9" key="1">
    <citation type="submission" date="2019-11" db="EMBL/GenBank/DDBJ databases">
        <title>Characterization of Clostridium perfringens isolates from swine manure treated agricultural soils.</title>
        <authorList>
            <person name="Wushke S.T."/>
        </authorList>
    </citation>
    <scope>NUCLEOTIDE SEQUENCE</scope>
    <source>
        <strain evidence="9">X62</strain>
    </source>
</reference>
<accession>A0AAW9K3Z9</accession>
<dbReference type="GO" id="GO:0016301">
    <property type="term" value="F:kinase activity"/>
    <property type="evidence" value="ECO:0007669"/>
    <property type="project" value="UniProtKB-KW"/>
</dbReference>
<evidence type="ECO:0000313" key="9">
    <source>
        <dbReference type="EMBL" id="MDZ7542489.1"/>
    </source>
</evidence>
<evidence type="ECO:0000256" key="2">
    <source>
        <dbReference type="ARBA" id="ARBA00022448"/>
    </source>
</evidence>
<dbReference type="InterPro" id="IPR051471">
    <property type="entry name" value="Bacterial_PTS_sugar_comp"/>
</dbReference>
<feature type="domain" description="PTS EIIA type-4" evidence="8">
    <location>
        <begin position="6"/>
        <end position="124"/>
    </location>
</feature>
<proteinExistence type="predicted"/>
<comment type="caution">
    <text evidence="9">The sequence shown here is derived from an EMBL/GenBank/DDBJ whole genome shotgun (WGS) entry which is preliminary data.</text>
</comment>
<dbReference type="InterPro" id="IPR036662">
    <property type="entry name" value="PTS_EIIA_man-typ_sf"/>
</dbReference>
<sequence>MEVSILIGVLLVSHGDYAKAMKESIEMIVGKRENVYCIGLQANENGENLSEKLDRIDEDMNKYSECVVFCDLFGGTPCNTVIKKYLNNDKIKVISGMNFSMLLTTLLQEEADIDMIIEDGKKGIVNVKDFCNMDDRYD</sequence>
<evidence type="ECO:0000256" key="1">
    <source>
        <dbReference type="ARBA" id="ARBA00004496"/>
    </source>
</evidence>
<dbReference type="InterPro" id="IPR004701">
    <property type="entry name" value="PTS_EIIA_man-typ"/>
</dbReference>
<dbReference type="Pfam" id="PF03610">
    <property type="entry name" value="EIIA-man"/>
    <property type="match status" value="1"/>
</dbReference>
<keyword evidence="5" id="KW-0808">Transferase</keyword>
<dbReference type="Proteomes" id="UP001288944">
    <property type="component" value="Unassembled WGS sequence"/>
</dbReference>
<evidence type="ECO:0000256" key="7">
    <source>
        <dbReference type="ARBA" id="ARBA00022777"/>
    </source>
</evidence>